<evidence type="ECO:0000256" key="2">
    <source>
        <dbReference type="SAM" id="SignalP"/>
    </source>
</evidence>
<gene>
    <name evidence="3" type="ORF">EVAR_90560_1</name>
</gene>
<feature type="signal peptide" evidence="2">
    <location>
        <begin position="1"/>
        <end position="21"/>
    </location>
</feature>
<dbReference type="EMBL" id="BGZK01001381">
    <property type="protein sequence ID" value="GBP78692.1"/>
    <property type="molecule type" value="Genomic_DNA"/>
</dbReference>
<evidence type="ECO:0000313" key="4">
    <source>
        <dbReference type="Proteomes" id="UP000299102"/>
    </source>
</evidence>
<sequence>MANKLIRSLLLISACVVSSSGKDLHVGTTVNGALVYAEDVKLSAIPFTTRTKNVFYSDENSRNVVIKGVSAVDLDNSEASATVTAGGVGTNYVNVRIKSERGEGLNYHVQHYRRRVALKQSIKLRTKAGLSSHASPETWKLKRPTCTGSALITRSANAHPARWGNRTTVLGHGPGCGSDRVSELNTKLINENDFDDEPPTLTPLPSPVLPLVFNSETRSDAEPQPGPSKRLRTE</sequence>
<dbReference type="OrthoDB" id="7274000at2759"/>
<feature type="chain" id="PRO_5020035489" evidence="2">
    <location>
        <begin position="22"/>
        <end position="234"/>
    </location>
</feature>
<dbReference type="AlphaFoldDB" id="A0A4C1YUV5"/>
<name>A0A4C1YUV5_EUMVA</name>
<protein>
    <submittedName>
        <fullName evidence="3">Uncharacterized protein</fullName>
    </submittedName>
</protein>
<keyword evidence="2" id="KW-0732">Signal</keyword>
<evidence type="ECO:0000313" key="3">
    <source>
        <dbReference type="EMBL" id="GBP78692.1"/>
    </source>
</evidence>
<evidence type="ECO:0000256" key="1">
    <source>
        <dbReference type="SAM" id="MobiDB-lite"/>
    </source>
</evidence>
<feature type="region of interest" description="Disordered" evidence="1">
    <location>
        <begin position="191"/>
        <end position="234"/>
    </location>
</feature>
<dbReference type="Pfam" id="PF15868">
    <property type="entry name" value="MBF2"/>
    <property type="match status" value="1"/>
</dbReference>
<dbReference type="Proteomes" id="UP000299102">
    <property type="component" value="Unassembled WGS sequence"/>
</dbReference>
<organism evidence="3 4">
    <name type="scientific">Eumeta variegata</name>
    <name type="common">Bagworm moth</name>
    <name type="synonym">Eumeta japonica</name>
    <dbReference type="NCBI Taxonomy" id="151549"/>
    <lineage>
        <taxon>Eukaryota</taxon>
        <taxon>Metazoa</taxon>
        <taxon>Ecdysozoa</taxon>
        <taxon>Arthropoda</taxon>
        <taxon>Hexapoda</taxon>
        <taxon>Insecta</taxon>
        <taxon>Pterygota</taxon>
        <taxon>Neoptera</taxon>
        <taxon>Endopterygota</taxon>
        <taxon>Lepidoptera</taxon>
        <taxon>Glossata</taxon>
        <taxon>Ditrysia</taxon>
        <taxon>Tineoidea</taxon>
        <taxon>Psychidae</taxon>
        <taxon>Oiketicinae</taxon>
        <taxon>Eumeta</taxon>
    </lineage>
</organism>
<proteinExistence type="predicted"/>
<reference evidence="3 4" key="1">
    <citation type="journal article" date="2019" name="Commun. Biol.">
        <title>The bagworm genome reveals a unique fibroin gene that provides high tensile strength.</title>
        <authorList>
            <person name="Kono N."/>
            <person name="Nakamura H."/>
            <person name="Ohtoshi R."/>
            <person name="Tomita M."/>
            <person name="Numata K."/>
            <person name="Arakawa K."/>
        </authorList>
    </citation>
    <scope>NUCLEOTIDE SEQUENCE [LARGE SCALE GENOMIC DNA]</scope>
</reference>
<comment type="caution">
    <text evidence="3">The sequence shown here is derived from an EMBL/GenBank/DDBJ whole genome shotgun (WGS) entry which is preliminary data.</text>
</comment>
<accession>A0A4C1YUV5</accession>
<keyword evidence="4" id="KW-1185">Reference proteome</keyword>
<dbReference type="InterPro" id="IPR031734">
    <property type="entry name" value="MBF2"/>
</dbReference>